<keyword evidence="5 8" id="KW-1133">Transmembrane helix</keyword>
<evidence type="ECO:0000256" key="4">
    <source>
        <dbReference type="ARBA" id="ARBA00022927"/>
    </source>
</evidence>
<dbReference type="PANTHER" id="PTHR23137">
    <property type="entry name" value="VESICLE TRANSPORT PROTEIN-RELATED"/>
    <property type="match status" value="1"/>
</dbReference>
<comment type="function">
    <text evidence="8">Nonessential protein required for the fusion of transport vesicles derived from the endocytic pathway with the Golgi complex.</text>
</comment>
<feature type="transmembrane region" description="Helical" evidence="8">
    <location>
        <begin position="42"/>
        <end position="65"/>
    </location>
</feature>
<keyword evidence="6 8" id="KW-0472">Membrane</keyword>
<dbReference type="InterPro" id="IPR011691">
    <property type="entry name" value="Vesicle_transpt_SFT2"/>
</dbReference>
<keyword evidence="8" id="KW-0333">Golgi apparatus</keyword>
<evidence type="ECO:0000256" key="1">
    <source>
        <dbReference type="ARBA" id="ARBA00004141"/>
    </source>
</evidence>
<evidence type="ECO:0000256" key="2">
    <source>
        <dbReference type="ARBA" id="ARBA00022448"/>
    </source>
</evidence>
<comment type="caution">
    <text evidence="9">The sequence shown here is derived from an EMBL/GenBank/DDBJ whole genome shotgun (WGS) entry which is preliminary data.</text>
</comment>
<dbReference type="InterPro" id="IPR007305">
    <property type="entry name" value="Vesicle_transpt_Got1/SFT2"/>
</dbReference>
<name>A0A511KN92_RHOTO</name>
<comment type="subcellular location">
    <subcellularLocation>
        <location evidence="8">Golgi apparatus membrane</location>
        <topology evidence="8">Multi-pass membrane protein</topology>
    </subcellularLocation>
    <subcellularLocation>
        <location evidence="1">Membrane</location>
        <topology evidence="1">Multi-pass membrane protein</topology>
    </subcellularLocation>
</comment>
<feature type="transmembrane region" description="Helical" evidence="8">
    <location>
        <begin position="71"/>
        <end position="93"/>
    </location>
</feature>
<dbReference type="AlphaFoldDB" id="A0A511KN92"/>
<comment type="similarity">
    <text evidence="7 8">Belongs to the SFT2 family.</text>
</comment>
<proteinExistence type="inferred from homology"/>
<evidence type="ECO:0000256" key="8">
    <source>
        <dbReference type="RuleBase" id="RU363111"/>
    </source>
</evidence>
<accession>A0A511KN92</accession>
<dbReference type="Pfam" id="PF04178">
    <property type="entry name" value="Got1"/>
    <property type="match status" value="1"/>
</dbReference>
<evidence type="ECO:0000256" key="3">
    <source>
        <dbReference type="ARBA" id="ARBA00022692"/>
    </source>
</evidence>
<reference evidence="9 10" key="1">
    <citation type="submission" date="2019-07" db="EMBL/GenBank/DDBJ databases">
        <title>Rhodotorula toruloides NBRC10032 genome sequencing.</title>
        <authorList>
            <person name="Shida Y."/>
            <person name="Takaku H."/>
            <person name="Ogasawara W."/>
            <person name="Mori K."/>
        </authorList>
    </citation>
    <scope>NUCLEOTIDE SEQUENCE [LARGE SCALE GENOMIC DNA]</scope>
    <source>
        <strain evidence="9 10">NBRC10032</strain>
    </source>
</reference>
<keyword evidence="4 8" id="KW-0653">Protein transport</keyword>
<gene>
    <name evidence="9" type="ORF">Rt10032_c17g5867</name>
</gene>
<dbReference type="GO" id="GO:0016192">
    <property type="term" value="P:vesicle-mediated transport"/>
    <property type="evidence" value="ECO:0007669"/>
    <property type="project" value="InterPro"/>
</dbReference>
<dbReference type="GO" id="GO:0015031">
    <property type="term" value="P:protein transport"/>
    <property type="evidence" value="ECO:0007669"/>
    <property type="project" value="UniProtKB-KW"/>
</dbReference>
<protein>
    <recommendedName>
        <fullName evidence="8">Protein transport protein SFT2</fullName>
    </recommendedName>
</protein>
<organism evidence="9 10">
    <name type="scientific">Rhodotorula toruloides</name>
    <name type="common">Yeast</name>
    <name type="synonym">Rhodosporidium toruloides</name>
    <dbReference type="NCBI Taxonomy" id="5286"/>
    <lineage>
        <taxon>Eukaryota</taxon>
        <taxon>Fungi</taxon>
        <taxon>Dikarya</taxon>
        <taxon>Basidiomycota</taxon>
        <taxon>Pucciniomycotina</taxon>
        <taxon>Microbotryomycetes</taxon>
        <taxon>Sporidiobolales</taxon>
        <taxon>Sporidiobolaceae</taxon>
        <taxon>Rhodotorula</taxon>
    </lineage>
</organism>
<feature type="transmembrane region" description="Helical" evidence="8">
    <location>
        <begin position="131"/>
        <end position="150"/>
    </location>
</feature>
<evidence type="ECO:0000256" key="5">
    <source>
        <dbReference type="ARBA" id="ARBA00022989"/>
    </source>
</evidence>
<dbReference type="EMBL" id="BJWK01000017">
    <property type="protein sequence ID" value="GEM11850.1"/>
    <property type="molecule type" value="Genomic_DNA"/>
</dbReference>
<dbReference type="PANTHER" id="PTHR23137:SF6">
    <property type="entry name" value="VESICLE TRANSPORT PROTEIN"/>
    <property type="match status" value="1"/>
</dbReference>
<keyword evidence="3 8" id="KW-0812">Transmembrane</keyword>
<evidence type="ECO:0000256" key="6">
    <source>
        <dbReference type="ARBA" id="ARBA00023136"/>
    </source>
</evidence>
<dbReference type="GO" id="GO:0000139">
    <property type="term" value="C:Golgi membrane"/>
    <property type="evidence" value="ECO:0007669"/>
    <property type="project" value="UniProtKB-SubCell"/>
</dbReference>
<evidence type="ECO:0000313" key="9">
    <source>
        <dbReference type="EMBL" id="GEM11850.1"/>
    </source>
</evidence>
<dbReference type="Proteomes" id="UP000321518">
    <property type="component" value="Unassembled WGS sequence"/>
</dbReference>
<evidence type="ECO:0000256" key="7">
    <source>
        <dbReference type="ARBA" id="ARBA00025800"/>
    </source>
</evidence>
<keyword evidence="2 8" id="KW-0813">Transport</keyword>
<sequence>MSDLWRKWNPLSGSEAAGVVDNMTTQDESAFKFLDLSRTQRLYGFGICVVAGFALSLLGAVFFALGQVALFATLFVVGVVVSLIGTGFLLGFMKQLRMMWDPVRRYAAGIFLLCIALTFVFAFVISIDVLVIVFAVCTYLAYTWYSLSYIPYARTLAKKMWPF</sequence>
<evidence type="ECO:0000313" key="10">
    <source>
        <dbReference type="Proteomes" id="UP000321518"/>
    </source>
</evidence>
<feature type="transmembrane region" description="Helical" evidence="8">
    <location>
        <begin position="105"/>
        <end position="125"/>
    </location>
</feature>
<dbReference type="OrthoDB" id="73614at2759"/>